<keyword evidence="1" id="KW-0812">Transmembrane</keyword>
<keyword evidence="4" id="KW-1185">Reference proteome</keyword>
<dbReference type="EMBL" id="QBKS01000001">
    <property type="protein sequence ID" value="PTX55455.1"/>
    <property type="molecule type" value="Genomic_DNA"/>
</dbReference>
<protein>
    <submittedName>
        <fullName evidence="3">Putative secreted protein</fullName>
    </submittedName>
</protein>
<evidence type="ECO:0000313" key="4">
    <source>
        <dbReference type="Proteomes" id="UP000243978"/>
    </source>
</evidence>
<evidence type="ECO:0000256" key="1">
    <source>
        <dbReference type="SAM" id="Phobius"/>
    </source>
</evidence>
<reference evidence="3 4" key="1">
    <citation type="submission" date="2018-04" db="EMBL/GenBank/DDBJ databases">
        <title>Genomic Encyclopedia of Archaeal and Bacterial Type Strains, Phase II (KMG-II): from individual species to whole genera.</title>
        <authorList>
            <person name="Goeker M."/>
        </authorList>
    </citation>
    <scope>NUCLEOTIDE SEQUENCE [LARGE SCALE GENOMIC DNA]</scope>
    <source>
        <strain evidence="3 4">DSM 100977</strain>
    </source>
</reference>
<evidence type="ECO:0000256" key="2">
    <source>
        <dbReference type="SAM" id="SignalP"/>
    </source>
</evidence>
<proteinExistence type="predicted"/>
<feature type="signal peptide" evidence="2">
    <location>
        <begin position="1"/>
        <end position="22"/>
    </location>
</feature>
<feature type="chain" id="PRO_5015619730" evidence="2">
    <location>
        <begin position="23"/>
        <end position="200"/>
    </location>
</feature>
<keyword evidence="1" id="KW-0472">Membrane</keyword>
<feature type="transmembrane region" description="Helical" evidence="1">
    <location>
        <begin position="175"/>
        <end position="194"/>
    </location>
</feature>
<comment type="caution">
    <text evidence="3">The sequence shown here is derived from an EMBL/GenBank/DDBJ whole genome shotgun (WGS) entry which is preliminary data.</text>
</comment>
<dbReference type="Proteomes" id="UP000243978">
    <property type="component" value="Unassembled WGS sequence"/>
</dbReference>
<name>A0A2T6BHB9_9RHOB</name>
<evidence type="ECO:0000313" key="3">
    <source>
        <dbReference type="EMBL" id="PTX55455.1"/>
    </source>
</evidence>
<dbReference type="OrthoDB" id="7870503at2"/>
<gene>
    <name evidence="3" type="ORF">C8N43_0091</name>
</gene>
<keyword evidence="2" id="KW-0732">Signal</keyword>
<dbReference type="AlphaFoldDB" id="A0A2T6BHB9"/>
<keyword evidence="1" id="KW-1133">Transmembrane helix</keyword>
<sequence>MRHLIFAATAAVATMIGGFASAATLGLTTGDPELTAGIADFDYLVFETDGDLSTFGATVDEAIGVSLNGDGFLSIAFGFLLSDPTNDFSGGFDVQDDDGEFLAGDLIAVGFTENQIELQFGGLSGSGAGNFNDTVLAFITFSDPLGTNPFNAFVDQDFLAASVTVQNVIDPVNPIPLPAGLPLLLGGLGILAFARRARRG</sequence>
<accession>A0A2T6BHB9</accession>
<dbReference type="RefSeq" id="WP_107843740.1">
    <property type="nucleotide sequence ID" value="NZ_QBKS01000001.1"/>
</dbReference>
<organism evidence="3 4">
    <name type="scientific">Litoreibacter ponti</name>
    <dbReference type="NCBI Taxonomy" id="1510457"/>
    <lineage>
        <taxon>Bacteria</taxon>
        <taxon>Pseudomonadati</taxon>
        <taxon>Pseudomonadota</taxon>
        <taxon>Alphaproteobacteria</taxon>
        <taxon>Rhodobacterales</taxon>
        <taxon>Roseobacteraceae</taxon>
        <taxon>Litoreibacter</taxon>
    </lineage>
</organism>